<dbReference type="Gene3D" id="3.40.50.300">
    <property type="entry name" value="P-loop containing nucleotide triphosphate hydrolases"/>
    <property type="match status" value="1"/>
</dbReference>
<evidence type="ECO:0000259" key="6">
    <source>
        <dbReference type="PROSITE" id="PS50893"/>
    </source>
</evidence>
<evidence type="ECO:0000256" key="2">
    <source>
        <dbReference type="ARBA" id="ARBA00022448"/>
    </source>
</evidence>
<dbReference type="SUPFAM" id="SSF52540">
    <property type="entry name" value="P-loop containing nucleoside triphosphate hydrolases"/>
    <property type="match status" value="1"/>
</dbReference>
<evidence type="ECO:0000256" key="3">
    <source>
        <dbReference type="ARBA" id="ARBA00022475"/>
    </source>
</evidence>
<dbReference type="PANTHER" id="PTHR42788">
    <property type="entry name" value="TAURINE IMPORT ATP-BINDING PROTEIN-RELATED"/>
    <property type="match status" value="1"/>
</dbReference>
<name>A0A554WM10_9BURK</name>
<organism evidence="7 8">
    <name type="scientific">Tepidimonas sediminis</name>
    <dbReference type="NCBI Taxonomy" id="2588941"/>
    <lineage>
        <taxon>Bacteria</taxon>
        <taxon>Pseudomonadati</taxon>
        <taxon>Pseudomonadota</taxon>
        <taxon>Betaproteobacteria</taxon>
        <taxon>Burkholderiales</taxon>
        <taxon>Tepidimonas</taxon>
    </lineage>
</organism>
<dbReference type="Pfam" id="PF00005">
    <property type="entry name" value="ABC_tran"/>
    <property type="match status" value="1"/>
</dbReference>
<dbReference type="PROSITE" id="PS00211">
    <property type="entry name" value="ABC_TRANSPORTER_1"/>
    <property type="match status" value="1"/>
</dbReference>
<evidence type="ECO:0000256" key="5">
    <source>
        <dbReference type="ARBA" id="ARBA00022840"/>
    </source>
</evidence>
<dbReference type="InterPro" id="IPR003439">
    <property type="entry name" value="ABC_transporter-like_ATP-bd"/>
</dbReference>
<reference evidence="7 8" key="1">
    <citation type="submission" date="2019-07" db="EMBL/GenBank/DDBJ databases">
        <title>Tepidimonas sediminis YIM 72259 draft genome.</title>
        <authorList>
            <person name="Da Costa M.S."/>
            <person name="Froufe H.J.C."/>
            <person name="Egas C."/>
            <person name="Albuquerque L."/>
        </authorList>
    </citation>
    <scope>NUCLEOTIDE SEQUENCE [LARGE SCALE GENOMIC DNA]</scope>
    <source>
        <strain evidence="7 8">YIM 72259</strain>
    </source>
</reference>
<accession>A0A554WM10</accession>
<proteinExistence type="inferred from homology"/>
<dbReference type="EMBL" id="VJND01000011">
    <property type="protein sequence ID" value="TSE24624.1"/>
    <property type="molecule type" value="Genomic_DNA"/>
</dbReference>
<keyword evidence="3" id="KW-0472">Membrane</keyword>
<dbReference type="SMART" id="SM00382">
    <property type="entry name" value="AAA"/>
    <property type="match status" value="1"/>
</dbReference>
<evidence type="ECO:0000256" key="1">
    <source>
        <dbReference type="ARBA" id="ARBA00005417"/>
    </source>
</evidence>
<comment type="caution">
    <text evidence="7">The sequence shown here is derived from an EMBL/GenBank/DDBJ whole genome shotgun (WGS) entry which is preliminary data.</text>
</comment>
<keyword evidence="4" id="KW-0547">Nucleotide-binding</keyword>
<comment type="similarity">
    <text evidence="1">Belongs to the ABC transporter superfamily.</text>
</comment>
<dbReference type="RefSeq" id="WP_143895868.1">
    <property type="nucleotide sequence ID" value="NZ_VJND01000011.1"/>
</dbReference>
<evidence type="ECO:0000256" key="4">
    <source>
        <dbReference type="ARBA" id="ARBA00022741"/>
    </source>
</evidence>
<keyword evidence="3" id="KW-1003">Cell membrane</keyword>
<evidence type="ECO:0000313" key="8">
    <source>
        <dbReference type="Proteomes" id="UP000320225"/>
    </source>
</evidence>
<keyword evidence="8" id="KW-1185">Reference proteome</keyword>
<dbReference type="InterPro" id="IPR050166">
    <property type="entry name" value="ABC_transporter_ATP-bind"/>
</dbReference>
<dbReference type="PANTHER" id="PTHR42788:SF13">
    <property type="entry name" value="ALIPHATIC SULFONATES IMPORT ATP-BINDING PROTEIN SSUB"/>
    <property type="match status" value="1"/>
</dbReference>
<evidence type="ECO:0000313" key="7">
    <source>
        <dbReference type="EMBL" id="TSE24624.1"/>
    </source>
</evidence>
<dbReference type="GO" id="GO:0005524">
    <property type="term" value="F:ATP binding"/>
    <property type="evidence" value="ECO:0007669"/>
    <property type="project" value="UniProtKB-KW"/>
</dbReference>
<dbReference type="InterPro" id="IPR027417">
    <property type="entry name" value="P-loop_NTPase"/>
</dbReference>
<keyword evidence="2" id="KW-0813">Transport</keyword>
<dbReference type="GO" id="GO:0016887">
    <property type="term" value="F:ATP hydrolysis activity"/>
    <property type="evidence" value="ECO:0007669"/>
    <property type="project" value="InterPro"/>
</dbReference>
<gene>
    <name evidence="7" type="primary">glnQ_3</name>
    <name evidence="7" type="ORF">Tsedi_01818</name>
</gene>
<feature type="domain" description="ABC transporter" evidence="6">
    <location>
        <begin position="7"/>
        <end position="231"/>
    </location>
</feature>
<sequence>MTAAPRLTLRGVSVRRGGRWALRGLDLAIQPGERVALVGPNGSGKSTLLRLLAGVLPPDEGDLLRPPGQRVGMVFQQPYLLRTSAWLNVALAVWLQGRPWSQAVQAAHEALAQVGLAQQAGQPARTLSGGQQQRLALARAWALRPELWLLDEPTASLDPQASAELEALLRRALQGGPDGPARTLVFSSHRLGQVRRLATRVLYLQGGRLLADLPVAAFFDVAELARRAPAALRFVREELP</sequence>
<dbReference type="OrthoDB" id="9800654at2"/>
<protein>
    <submittedName>
        <fullName evidence="7">Glutamine transport ATP-binding protein GlnQ</fullName>
    </submittedName>
</protein>
<dbReference type="PROSITE" id="PS50893">
    <property type="entry name" value="ABC_TRANSPORTER_2"/>
    <property type="match status" value="1"/>
</dbReference>
<dbReference type="AlphaFoldDB" id="A0A554WM10"/>
<dbReference type="InterPro" id="IPR003593">
    <property type="entry name" value="AAA+_ATPase"/>
</dbReference>
<dbReference type="InterPro" id="IPR017871">
    <property type="entry name" value="ABC_transporter-like_CS"/>
</dbReference>
<dbReference type="Proteomes" id="UP000320225">
    <property type="component" value="Unassembled WGS sequence"/>
</dbReference>
<keyword evidence="5 7" id="KW-0067">ATP-binding</keyword>